<proteinExistence type="inferred from homology"/>
<dbReference type="EMBL" id="DSKP01000071">
    <property type="protein sequence ID" value="HEB48543.1"/>
    <property type="molecule type" value="Genomic_DNA"/>
</dbReference>
<dbReference type="InterPro" id="IPR022803">
    <property type="entry name" value="Ribosomal_uL5_dom_sf"/>
</dbReference>
<dbReference type="PANTHER" id="PTHR39652:SF1">
    <property type="entry name" value="UPF0201 PROTEIN TK1335"/>
    <property type="match status" value="1"/>
</dbReference>
<dbReference type="SUPFAM" id="SSF55282">
    <property type="entry name" value="RL5-like"/>
    <property type="match status" value="1"/>
</dbReference>
<dbReference type="Pfam" id="PF01877">
    <property type="entry name" value="RNA_binding"/>
    <property type="match status" value="1"/>
</dbReference>
<name>A0A7C1T9V0_THEPE</name>
<gene>
    <name evidence="2" type="ORF">ENP77_01955</name>
</gene>
<comment type="caution">
    <text evidence="2">The sequence shown here is derived from an EMBL/GenBank/DDBJ whole genome shotgun (WGS) entry which is preliminary data.</text>
</comment>
<organism evidence="2">
    <name type="scientific">Thermofilum pendens</name>
    <dbReference type="NCBI Taxonomy" id="2269"/>
    <lineage>
        <taxon>Archaea</taxon>
        <taxon>Thermoproteota</taxon>
        <taxon>Thermoprotei</taxon>
        <taxon>Thermofilales</taxon>
        <taxon>Thermofilaceae</taxon>
        <taxon>Thermofilum</taxon>
    </lineage>
</organism>
<sequence>MPRLEVRTYIFPTEDSQRVVKAVSNVIDLAGAKPLESKEPCESYRVVTWVFDSLRPLERLRALLRSQRVLDAARASIEKGLWEEGVKFYLNKQAAYVGKASFCSMEFGESPLGAITVIVFLEGCDPLKFLNWLAPKTKQGVPVEEEAQPC</sequence>
<evidence type="ECO:0000313" key="2">
    <source>
        <dbReference type="EMBL" id="HEB48543.1"/>
    </source>
</evidence>
<dbReference type="InterPro" id="IPR002739">
    <property type="entry name" value="PAB1135-like"/>
</dbReference>
<evidence type="ECO:0000256" key="1">
    <source>
        <dbReference type="HAMAP-Rule" id="MF_01112"/>
    </source>
</evidence>
<reference evidence="2" key="1">
    <citation type="journal article" date="2020" name="mSystems">
        <title>Genome- and Community-Level Interaction Insights into Carbon Utilization and Element Cycling Functions of Hydrothermarchaeota in Hydrothermal Sediment.</title>
        <authorList>
            <person name="Zhou Z."/>
            <person name="Liu Y."/>
            <person name="Xu W."/>
            <person name="Pan J."/>
            <person name="Luo Z.H."/>
            <person name="Li M."/>
        </authorList>
    </citation>
    <scope>NUCLEOTIDE SEQUENCE [LARGE SCALE GENOMIC DNA]</scope>
    <source>
        <strain evidence="2">SpSt-25</strain>
    </source>
</reference>
<dbReference type="HAMAP" id="MF_01112">
    <property type="entry name" value="UPF0201"/>
    <property type="match status" value="1"/>
</dbReference>
<dbReference type="AlphaFoldDB" id="A0A7C1T9V0"/>
<protein>
    <recommendedName>
        <fullName evidence="1">UPF0201 protein ENP77_01955</fullName>
    </recommendedName>
</protein>
<dbReference type="PANTHER" id="PTHR39652">
    <property type="entry name" value="UPF0201 PROTEIN TK1335"/>
    <property type="match status" value="1"/>
</dbReference>
<comment type="similarity">
    <text evidence="1">Belongs to the UPF0201 family.</text>
</comment>
<dbReference type="Gene3D" id="3.30.1440.10">
    <property type="match status" value="1"/>
</dbReference>
<accession>A0A7C1T9V0</accession>